<sequence length="533" mass="62816">MKTVPSPEFATLADKVLQERLLQLVREFQISYVFFEQTNSLTPSHLIIVTSKQKDILTIQSRKWIRCCNASANVLIHVTSQTRMDFELKAGNPFFSSYCRRSATLYQNQEAKDLEDFDRKLFKKRFTGFKNKYYHDRDILLSEAVRFQKVDSLTGLFMTYLSVFEFDVRYLEALHIGQCFVSDILHERIRRLARFFPEIEKLFVKKNGEEYYLILELEKAKEVGEFGDEIRLNEKLVNSVVEIENRLSELVSSRFKDLKTKLKADTARGTVTVVSESNGEDKELQEIVSQILSIRMVEEIYCFHRTTNHQSTTYFFLFVGEGLGREVLGRIQQSVQSKSEEKCELILIGHSRAWIQTNLYSYQSFFQKVMTLENLVFQSRNNLPAIHWENPHTPEYPDLEYYYLSATKLTEQYFALRKNSDNSNFEGLESLFSQSVTRMLRTFVFAGLSYLPNYLPARSLWHLCVYASPKLEKLEYLFEKLSGESFFKEVDYYRRFYHKLSRMTEEKLEVTDEILKSMKQYLETVCARLICIR</sequence>
<organism evidence="1 2">
    <name type="scientific">Mangrovibacterium diazotrophicum</name>
    <dbReference type="NCBI Taxonomy" id="1261403"/>
    <lineage>
        <taxon>Bacteria</taxon>
        <taxon>Pseudomonadati</taxon>
        <taxon>Bacteroidota</taxon>
        <taxon>Bacteroidia</taxon>
        <taxon>Marinilabiliales</taxon>
        <taxon>Prolixibacteraceae</taxon>
        <taxon>Mangrovibacterium</taxon>
    </lineage>
</organism>
<dbReference type="EMBL" id="RAPN01000001">
    <property type="protein sequence ID" value="RKD92636.1"/>
    <property type="molecule type" value="Genomic_DNA"/>
</dbReference>
<keyword evidence="2" id="KW-1185">Reference proteome</keyword>
<dbReference type="Proteomes" id="UP000283387">
    <property type="component" value="Unassembled WGS sequence"/>
</dbReference>
<name>A0A419WB48_9BACT</name>
<protein>
    <submittedName>
        <fullName evidence="1">Uncharacterized protein</fullName>
    </submittedName>
</protein>
<comment type="caution">
    <text evidence="1">The sequence shown here is derived from an EMBL/GenBank/DDBJ whole genome shotgun (WGS) entry which is preliminary data.</text>
</comment>
<dbReference type="OrthoDB" id="1231908at2"/>
<evidence type="ECO:0000313" key="1">
    <source>
        <dbReference type="EMBL" id="RKD92636.1"/>
    </source>
</evidence>
<dbReference type="AlphaFoldDB" id="A0A419WB48"/>
<proteinExistence type="predicted"/>
<evidence type="ECO:0000313" key="2">
    <source>
        <dbReference type="Proteomes" id="UP000283387"/>
    </source>
</evidence>
<gene>
    <name evidence="1" type="ORF">BC643_3011</name>
</gene>
<dbReference type="RefSeq" id="WP_120273826.1">
    <property type="nucleotide sequence ID" value="NZ_RAPN01000001.1"/>
</dbReference>
<reference evidence="1 2" key="1">
    <citation type="submission" date="2018-09" db="EMBL/GenBank/DDBJ databases">
        <title>Genomic Encyclopedia of Archaeal and Bacterial Type Strains, Phase II (KMG-II): from individual species to whole genera.</title>
        <authorList>
            <person name="Goeker M."/>
        </authorList>
    </citation>
    <scope>NUCLEOTIDE SEQUENCE [LARGE SCALE GENOMIC DNA]</scope>
    <source>
        <strain evidence="1 2">DSM 27148</strain>
    </source>
</reference>
<accession>A0A419WB48</accession>